<dbReference type="GO" id="GO:0005829">
    <property type="term" value="C:cytosol"/>
    <property type="evidence" value="ECO:0007669"/>
    <property type="project" value="TreeGrafter"/>
</dbReference>
<evidence type="ECO:0000256" key="1">
    <source>
        <dbReference type="ARBA" id="ARBA00023125"/>
    </source>
</evidence>
<dbReference type="PANTHER" id="PTHR46797:SF1">
    <property type="entry name" value="METHYLPHOSPHONATE SYNTHASE"/>
    <property type="match status" value="1"/>
</dbReference>
<dbReference type="PROSITE" id="PS50943">
    <property type="entry name" value="HTH_CROC1"/>
    <property type="match status" value="1"/>
</dbReference>
<dbReference type="SUPFAM" id="SSF47413">
    <property type="entry name" value="lambda repressor-like DNA-binding domains"/>
    <property type="match status" value="1"/>
</dbReference>
<gene>
    <name evidence="3" type="ORF">SAMN02745135_01129</name>
</gene>
<dbReference type="SMART" id="SM00530">
    <property type="entry name" value="HTH_XRE"/>
    <property type="match status" value="1"/>
</dbReference>
<sequence length="68" mass="7690">MLGQRLKYFRNKLGLTQQTIADKADIDVTMISKIENEKAKPSLQTLKRIAQALEVDISDLLKETEQSA</sequence>
<dbReference type="Pfam" id="PF01381">
    <property type="entry name" value="HTH_3"/>
    <property type="match status" value="1"/>
</dbReference>
<evidence type="ECO:0000259" key="2">
    <source>
        <dbReference type="PROSITE" id="PS50943"/>
    </source>
</evidence>
<dbReference type="PANTHER" id="PTHR46797">
    <property type="entry name" value="HTH-TYPE TRANSCRIPTIONAL REGULATOR"/>
    <property type="match status" value="1"/>
</dbReference>
<dbReference type="EMBL" id="FQXO01000025">
    <property type="protein sequence ID" value="SHH54108.1"/>
    <property type="molecule type" value="Genomic_DNA"/>
</dbReference>
<keyword evidence="4" id="KW-1185">Reference proteome</keyword>
<evidence type="ECO:0000313" key="3">
    <source>
        <dbReference type="EMBL" id="SHH54108.1"/>
    </source>
</evidence>
<name>A0A1M5TTV9_9FIRM</name>
<keyword evidence="1 3" id="KW-0238">DNA-binding</keyword>
<dbReference type="Proteomes" id="UP000183967">
    <property type="component" value="Unassembled WGS sequence"/>
</dbReference>
<dbReference type="OrthoDB" id="9815852at2"/>
<dbReference type="InterPro" id="IPR001387">
    <property type="entry name" value="Cro/C1-type_HTH"/>
</dbReference>
<proteinExistence type="predicted"/>
<organism evidence="3 4">
    <name type="scientific">Caloranaerobacter azorensis DSM 13643</name>
    <dbReference type="NCBI Taxonomy" id="1121264"/>
    <lineage>
        <taxon>Bacteria</taxon>
        <taxon>Bacillati</taxon>
        <taxon>Bacillota</taxon>
        <taxon>Tissierellia</taxon>
        <taxon>Tissierellales</taxon>
        <taxon>Thermohalobacteraceae</taxon>
        <taxon>Caloranaerobacter</taxon>
    </lineage>
</organism>
<dbReference type="GO" id="GO:0003677">
    <property type="term" value="F:DNA binding"/>
    <property type="evidence" value="ECO:0007669"/>
    <property type="project" value="UniProtKB-KW"/>
</dbReference>
<dbReference type="AlphaFoldDB" id="A0A1M5TTV9"/>
<dbReference type="InterPro" id="IPR010982">
    <property type="entry name" value="Lambda_DNA-bd_dom_sf"/>
</dbReference>
<dbReference type="CDD" id="cd00093">
    <property type="entry name" value="HTH_XRE"/>
    <property type="match status" value="1"/>
</dbReference>
<dbReference type="Gene3D" id="1.10.260.40">
    <property type="entry name" value="lambda repressor-like DNA-binding domains"/>
    <property type="match status" value="1"/>
</dbReference>
<dbReference type="InterPro" id="IPR050807">
    <property type="entry name" value="TransReg_Diox_bact_type"/>
</dbReference>
<protein>
    <submittedName>
        <fullName evidence="3">DNA-binding transcriptional regulator, XRE-family HTH domain</fullName>
    </submittedName>
</protein>
<accession>A0A1M5TTV9</accession>
<reference evidence="4" key="1">
    <citation type="submission" date="2016-11" db="EMBL/GenBank/DDBJ databases">
        <authorList>
            <person name="Varghese N."/>
            <person name="Submissions S."/>
        </authorList>
    </citation>
    <scope>NUCLEOTIDE SEQUENCE [LARGE SCALE GENOMIC DNA]</scope>
    <source>
        <strain evidence="4">DSM 13643</strain>
    </source>
</reference>
<dbReference type="RefSeq" id="WP_035162142.1">
    <property type="nucleotide sequence ID" value="NZ_FQXO01000025.1"/>
</dbReference>
<dbReference type="GO" id="GO:0003700">
    <property type="term" value="F:DNA-binding transcription factor activity"/>
    <property type="evidence" value="ECO:0007669"/>
    <property type="project" value="TreeGrafter"/>
</dbReference>
<feature type="domain" description="HTH cro/C1-type" evidence="2">
    <location>
        <begin position="6"/>
        <end position="60"/>
    </location>
</feature>
<evidence type="ECO:0000313" key="4">
    <source>
        <dbReference type="Proteomes" id="UP000183967"/>
    </source>
</evidence>